<gene>
    <name evidence="4" type="ORF">FHX76_001643</name>
</gene>
<dbReference type="EMBL" id="JAAMOX010000001">
    <property type="protein sequence ID" value="NIH53775.1"/>
    <property type="molecule type" value="Genomic_DNA"/>
</dbReference>
<accession>A0A7X5R143</accession>
<keyword evidence="2" id="KW-0472">Membrane</keyword>
<feature type="transmembrane region" description="Helical" evidence="2">
    <location>
        <begin position="208"/>
        <end position="231"/>
    </location>
</feature>
<keyword evidence="2" id="KW-1133">Transmembrane helix</keyword>
<evidence type="ECO:0000313" key="4">
    <source>
        <dbReference type="EMBL" id="NIH53775.1"/>
    </source>
</evidence>
<evidence type="ECO:0000259" key="3">
    <source>
        <dbReference type="Pfam" id="PF13399"/>
    </source>
</evidence>
<comment type="caution">
    <text evidence="4">The sequence shown here is derived from an EMBL/GenBank/DDBJ whole genome shotgun (WGS) entry which is preliminary data.</text>
</comment>
<evidence type="ECO:0000256" key="1">
    <source>
        <dbReference type="SAM" id="MobiDB-lite"/>
    </source>
</evidence>
<feature type="region of interest" description="Disordered" evidence="1">
    <location>
        <begin position="119"/>
        <end position="199"/>
    </location>
</feature>
<organism evidence="4 5">
    <name type="scientific">Lysinibacter cavernae</name>
    <dbReference type="NCBI Taxonomy" id="1640652"/>
    <lineage>
        <taxon>Bacteria</taxon>
        <taxon>Bacillati</taxon>
        <taxon>Actinomycetota</taxon>
        <taxon>Actinomycetes</taxon>
        <taxon>Micrococcales</taxon>
        <taxon>Microbacteriaceae</taxon>
        <taxon>Lysinibacter</taxon>
    </lineage>
</organism>
<name>A0A7X5R143_9MICO</name>
<dbReference type="Proteomes" id="UP000541033">
    <property type="component" value="Unassembled WGS sequence"/>
</dbReference>
<evidence type="ECO:0000313" key="5">
    <source>
        <dbReference type="Proteomes" id="UP000541033"/>
    </source>
</evidence>
<dbReference type="RefSeq" id="WP_167149665.1">
    <property type="nucleotide sequence ID" value="NZ_JAAMOX010000001.1"/>
</dbReference>
<reference evidence="4 5" key="1">
    <citation type="submission" date="2020-02" db="EMBL/GenBank/DDBJ databases">
        <title>Sequencing the genomes of 1000 actinobacteria strains.</title>
        <authorList>
            <person name="Klenk H.-P."/>
        </authorList>
    </citation>
    <scope>NUCLEOTIDE SEQUENCE [LARGE SCALE GENOMIC DNA]</scope>
    <source>
        <strain evidence="4 5">DSM 27960</strain>
    </source>
</reference>
<keyword evidence="5" id="KW-1185">Reference proteome</keyword>
<dbReference type="Pfam" id="PF13399">
    <property type="entry name" value="LytR_C"/>
    <property type="match status" value="1"/>
</dbReference>
<proteinExistence type="predicted"/>
<keyword evidence="2" id="KW-0812">Transmembrane</keyword>
<dbReference type="AlphaFoldDB" id="A0A7X5R143"/>
<feature type="compositionally biased region" description="Basic and acidic residues" evidence="1">
    <location>
        <begin position="142"/>
        <end position="154"/>
    </location>
</feature>
<feature type="domain" description="LytR/CpsA/Psr regulator C-terminal" evidence="3">
    <location>
        <begin position="264"/>
        <end position="352"/>
    </location>
</feature>
<sequence length="360" mass="36808">MGPGSESDEPISPGLDELFGALHEEEQVPNIGDLPSANSTPGSHALPSASGQPTPVTPPPSTAPLSPRPSTQAPVAHTAAPEAVVYIPDAELPSAAPAAEQPVPADDYAELAARARVSVQPLNAEPTEPTLIDAGEASDDEAPFHPDEALDARRAAGSTDSAVGRRRASRNDAQPSASKKPSLDPFDTPQMGKRVGVHRAPRRRGPNWIFVMWAALVTLLLVVAGIVYIVIGVGNVKLPNPLQSSATSGQTPAAEVEPVVNPAATVTILNGTADPELAAAASSYVTTQQLGVIGNESTTETPDVTISAVFYADPADEAAALGLAAKLGGMQAHLTDSYAGLGTQLVVLIGTDLALPDAAQ</sequence>
<protein>
    <recommendedName>
        <fullName evidence="3">LytR/CpsA/Psr regulator C-terminal domain-containing protein</fullName>
    </recommendedName>
</protein>
<feature type="region of interest" description="Disordered" evidence="1">
    <location>
        <begin position="1"/>
        <end position="77"/>
    </location>
</feature>
<evidence type="ECO:0000256" key="2">
    <source>
        <dbReference type="SAM" id="Phobius"/>
    </source>
</evidence>
<dbReference type="Gene3D" id="3.30.70.2390">
    <property type="match status" value="1"/>
</dbReference>
<dbReference type="InterPro" id="IPR027381">
    <property type="entry name" value="LytR/CpsA/Psr_C"/>
</dbReference>